<proteinExistence type="inferred from homology"/>
<keyword evidence="8" id="KW-0472">Membrane</keyword>
<comment type="similarity">
    <text evidence="2">Belongs to the galactose-3-O-sulfotransferase family.</text>
</comment>
<keyword evidence="11" id="KW-1185">Reference proteome</keyword>
<keyword evidence="9" id="KW-0325">Glycoprotein</keyword>
<dbReference type="PANTHER" id="PTHR14647">
    <property type="entry name" value="GALACTOSE-3-O-SULFOTRANSFERASE"/>
    <property type="match status" value="1"/>
</dbReference>
<accession>A0ABM4CZ90</accession>
<organism evidence="11 12">
    <name type="scientific">Hydra vulgaris</name>
    <name type="common">Hydra</name>
    <name type="synonym">Hydra attenuata</name>
    <dbReference type="NCBI Taxonomy" id="6087"/>
    <lineage>
        <taxon>Eukaryota</taxon>
        <taxon>Metazoa</taxon>
        <taxon>Cnidaria</taxon>
        <taxon>Hydrozoa</taxon>
        <taxon>Hydroidolina</taxon>
        <taxon>Anthoathecata</taxon>
        <taxon>Aplanulata</taxon>
        <taxon>Hydridae</taxon>
        <taxon>Hydra</taxon>
    </lineage>
</organism>
<dbReference type="Proteomes" id="UP001652625">
    <property type="component" value="Chromosome 12"/>
</dbReference>
<keyword evidence="4" id="KW-0812">Transmembrane</keyword>
<evidence type="ECO:0000313" key="12">
    <source>
        <dbReference type="RefSeq" id="XP_065667278.1"/>
    </source>
</evidence>
<feature type="chain" id="PRO_5047003077" evidence="10">
    <location>
        <begin position="25"/>
        <end position="417"/>
    </location>
</feature>
<evidence type="ECO:0000256" key="4">
    <source>
        <dbReference type="ARBA" id="ARBA00022692"/>
    </source>
</evidence>
<dbReference type="RefSeq" id="XP_065667278.1">
    <property type="nucleotide sequence ID" value="XM_065811206.1"/>
</dbReference>
<evidence type="ECO:0000256" key="2">
    <source>
        <dbReference type="ARBA" id="ARBA00008124"/>
    </source>
</evidence>
<evidence type="ECO:0000256" key="10">
    <source>
        <dbReference type="SAM" id="SignalP"/>
    </source>
</evidence>
<evidence type="ECO:0000256" key="3">
    <source>
        <dbReference type="ARBA" id="ARBA00022679"/>
    </source>
</evidence>
<feature type="signal peptide" evidence="10">
    <location>
        <begin position="1"/>
        <end position="24"/>
    </location>
</feature>
<evidence type="ECO:0000256" key="5">
    <source>
        <dbReference type="ARBA" id="ARBA00022968"/>
    </source>
</evidence>
<sequence>MRSFSKTKLLCFVASLSVILLTSRILPSFQPSLIRITKANQGFVSKKNSSLNKRSCIPKKNVVFLKTHKTGGSTITNILNRFGESRRLTFILPKLGENRLDWPWFFRKDSFYPLNGSTPNILNNHARYNPDVMQEIMPNDTIYITIVRNPITQFESSFSYMTFDKILGMQNSTDPLEEFFKNPEQVLVNYVLTQDLRINSDRLKLIRNGMFYDLGLESKDFKNQKKIRSSIEKLDSQFDLVMITEYFEESLVLLKRLMCWEIDDVVFFRLKQRSTELKRTISKSLQKKIMQWSQADVQLYKHFNRTFWTALKNIGKDFWDEVNLLKAKNKVMSDLCLQQMNQVSSELFQTVQTKQYKLRTNIPYSTREMCKRMTWDEIKYVKHLRELQTSKDEKKDSKGILLKATTWLSNQLHFYLI</sequence>
<protein>
    <submittedName>
        <fullName evidence="12">Galactose-3-O-sulfotransferase 2 isoform X1</fullName>
    </submittedName>
</protein>
<dbReference type="PANTHER" id="PTHR14647:SF87">
    <property type="entry name" value="PUTATIVE-RELATED"/>
    <property type="match status" value="1"/>
</dbReference>
<comment type="subcellular location">
    <subcellularLocation>
        <location evidence="1">Golgi apparatus membrane</location>
        <topology evidence="1">Single-pass type II membrane protein</topology>
    </subcellularLocation>
</comment>
<keyword evidence="10" id="KW-0732">Signal</keyword>
<gene>
    <name evidence="12" type="primary">LOC100206557</name>
</gene>
<keyword evidence="5" id="KW-0735">Signal-anchor</keyword>
<keyword evidence="7" id="KW-0333">Golgi apparatus</keyword>
<dbReference type="SUPFAM" id="SSF52540">
    <property type="entry name" value="P-loop containing nucleoside triphosphate hydrolases"/>
    <property type="match status" value="1"/>
</dbReference>
<reference evidence="12" key="1">
    <citation type="submission" date="2025-08" db="UniProtKB">
        <authorList>
            <consortium name="RefSeq"/>
        </authorList>
    </citation>
    <scope>IDENTIFICATION</scope>
</reference>
<dbReference type="GeneID" id="100206557"/>
<name>A0ABM4CZ90_HYDVU</name>
<dbReference type="Pfam" id="PF06990">
    <property type="entry name" value="Gal-3-0_sulfotr"/>
    <property type="match status" value="1"/>
</dbReference>
<evidence type="ECO:0000256" key="6">
    <source>
        <dbReference type="ARBA" id="ARBA00022989"/>
    </source>
</evidence>
<keyword evidence="3" id="KW-0808">Transferase</keyword>
<evidence type="ECO:0000256" key="9">
    <source>
        <dbReference type="ARBA" id="ARBA00023180"/>
    </source>
</evidence>
<dbReference type="Gene3D" id="3.40.50.300">
    <property type="entry name" value="P-loop containing nucleotide triphosphate hydrolases"/>
    <property type="match status" value="1"/>
</dbReference>
<evidence type="ECO:0000256" key="1">
    <source>
        <dbReference type="ARBA" id="ARBA00004323"/>
    </source>
</evidence>
<keyword evidence="6" id="KW-1133">Transmembrane helix</keyword>
<evidence type="ECO:0000313" key="11">
    <source>
        <dbReference type="Proteomes" id="UP001652625"/>
    </source>
</evidence>
<dbReference type="InterPro" id="IPR009729">
    <property type="entry name" value="Gal-3-0_sulfotransfrase"/>
</dbReference>
<dbReference type="InterPro" id="IPR027417">
    <property type="entry name" value="P-loop_NTPase"/>
</dbReference>
<evidence type="ECO:0000256" key="7">
    <source>
        <dbReference type="ARBA" id="ARBA00023034"/>
    </source>
</evidence>
<evidence type="ECO:0000256" key="8">
    <source>
        <dbReference type="ARBA" id="ARBA00023136"/>
    </source>
</evidence>